<feature type="region of interest" description="Disordered" evidence="8">
    <location>
        <begin position="1"/>
        <end position="129"/>
    </location>
</feature>
<feature type="compositionally biased region" description="Polar residues" evidence="8">
    <location>
        <begin position="31"/>
        <end position="47"/>
    </location>
</feature>
<comment type="similarity">
    <text evidence="3">Belongs to the RSA3 family.</text>
</comment>
<dbReference type="Proteomes" id="UP000646827">
    <property type="component" value="Unassembled WGS sequence"/>
</dbReference>
<evidence type="ECO:0000313" key="11">
    <source>
        <dbReference type="Proteomes" id="UP000646827"/>
    </source>
</evidence>
<dbReference type="GO" id="GO:0005730">
    <property type="term" value="C:nucleolus"/>
    <property type="evidence" value="ECO:0007669"/>
    <property type="project" value="UniProtKB-SubCell"/>
</dbReference>
<comment type="caution">
    <text evidence="10">The sequence shown here is derived from an EMBL/GenBank/DDBJ whole genome shotgun (WGS) entry which is preliminary data.</text>
</comment>
<evidence type="ECO:0000256" key="7">
    <source>
        <dbReference type="ARBA" id="ARBA00023274"/>
    </source>
</evidence>
<dbReference type="Pfam" id="PF14615">
    <property type="entry name" value="Rsa3"/>
    <property type="match status" value="1"/>
</dbReference>
<comment type="subcellular location">
    <subcellularLocation>
        <location evidence="2">Nucleus</location>
        <location evidence="2">Nucleolus</location>
    </subcellularLocation>
</comment>
<reference evidence="10 11" key="1">
    <citation type="submission" date="2020-12" db="EMBL/GenBank/DDBJ databases">
        <title>Metabolic potential, ecology and presence of endohyphal bacteria is reflected in genomic diversity of Mucoromycotina.</title>
        <authorList>
            <person name="Muszewska A."/>
            <person name="Okrasinska A."/>
            <person name="Steczkiewicz K."/>
            <person name="Drgas O."/>
            <person name="Orlowska M."/>
            <person name="Perlinska-Lenart U."/>
            <person name="Aleksandrzak-Piekarczyk T."/>
            <person name="Szatraj K."/>
            <person name="Zielenkiewicz U."/>
            <person name="Pilsyk S."/>
            <person name="Malc E."/>
            <person name="Mieczkowski P."/>
            <person name="Kruszewska J.S."/>
            <person name="Biernat P."/>
            <person name="Pawlowska J."/>
        </authorList>
    </citation>
    <scope>NUCLEOTIDE SEQUENCE [LARGE SCALE GENOMIC DNA]</scope>
    <source>
        <strain evidence="10 11">CBS 142.35</strain>
    </source>
</reference>
<feature type="domain" description="Ribosome-assembly protein 3 C-terminal" evidence="9">
    <location>
        <begin position="129"/>
        <end position="174"/>
    </location>
</feature>
<organism evidence="10 11">
    <name type="scientific">Circinella minor</name>
    <dbReference type="NCBI Taxonomy" id="1195481"/>
    <lineage>
        <taxon>Eukaryota</taxon>
        <taxon>Fungi</taxon>
        <taxon>Fungi incertae sedis</taxon>
        <taxon>Mucoromycota</taxon>
        <taxon>Mucoromycotina</taxon>
        <taxon>Mucoromycetes</taxon>
        <taxon>Mucorales</taxon>
        <taxon>Lichtheimiaceae</taxon>
        <taxon>Circinella</taxon>
    </lineage>
</organism>
<proteinExistence type="inferred from homology"/>
<keyword evidence="5" id="KW-0690">Ribosome biogenesis</keyword>
<feature type="compositionally biased region" description="Basic residues" evidence="8">
    <location>
        <begin position="1"/>
        <end position="11"/>
    </location>
</feature>
<feature type="compositionally biased region" description="Acidic residues" evidence="8">
    <location>
        <begin position="48"/>
        <end position="63"/>
    </location>
</feature>
<evidence type="ECO:0000313" key="10">
    <source>
        <dbReference type="EMBL" id="KAG2217090.1"/>
    </source>
</evidence>
<dbReference type="AlphaFoldDB" id="A0A8H7RUP1"/>
<accession>A0A8H7RUP1</accession>
<feature type="compositionally biased region" description="Acidic residues" evidence="8">
    <location>
        <begin position="87"/>
        <end position="117"/>
    </location>
</feature>
<name>A0A8H7RUP1_9FUNG</name>
<evidence type="ECO:0000259" key="9">
    <source>
        <dbReference type="Pfam" id="PF14615"/>
    </source>
</evidence>
<protein>
    <recommendedName>
        <fullName evidence="4">Ribosome assembly protein 3</fullName>
    </recommendedName>
</protein>
<dbReference type="InterPro" id="IPR028217">
    <property type="entry name" value="Rsa3_C"/>
</dbReference>
<evidence type="ECO:0000256" key="1">
    <source>
        <dbReference type="ARBA" id="ARBA00003035"/>
    </source>
</evidence>
<dbReference type="EMBL" id="JAEPRB010000329">
    <property type="protein sequence ID" value="KAG2217090.1"/>
    <property type="molecule type" value="Genomic_DNA"/>
</dbReference>
<dbReference type="GO" id="GO:0030687">
    <property type="term" value="C:preribosome, large subunit precursor"/>
    <property type="evidence" value="ECO:0007669"/>
    <property type="project" value="TreeGrafter"/>
</dbReference>
<keyword evidence="7" id="KW-0687">Ribonucleoprotein</keyword>
<dbReference type="PANTHER" id="PTHR28127">
    <property type="entry name" value="RIBOSOME ASSEMBLY PROTEIN 3"/>
    <property type="match status" value="1"/>
</dbReference>
<evidence type="ECO:0000256" key="2">
    <source>
        <dbReference type="ARBA" id="ARBA00004604"/>
    </source>
</evidence>
<evidence type="ECO:0000256" key="6">
    <source>
        <dbReference type="ARBA" id="ARBA00023242"/>
    </source>
</evidence>
<dbReference type="GO" id="GO:0000027">
    <property type="term" value="P:ribosomal large subunit assembly"/>
    <property type="evidence" value="ECO:0007669"/>
    <property type="project" value="TreeGrafter"/>
</dbReference>
<dbReference type="InterPro" id="IPR051898">
    <property type="entry name" value="Ribosome_Assembly_3"/>
</dbReference>
<gene>
    <name evidence="10" type="ORF">INT45_004079</name>
</gene>
<evidence type="ECO:0000256" key="4">
    <source>
        <dbReference type="ARBA" id="ARBA00015339"/>
    </source>
</evidence>
<feature type="compositionally biased region" description="Low complexity" evidence="8">
    <location>
        <begin position="75"/>
        <end position="86"/>
    </location>
</feature>
<keyword evidence="11" id="KW-1185">Reference proteome</keyword>
<dbReference type="PANTHER" id="PTHR28127:SF1">
    <property type="entry name" value="RIBOSOME ASSEMBLY PROTEIN 3"/>
    <property type="match status" value="1"/>
</dbReference>
<evidence type="ECO:0000256" key="5">
    <source>
        <dbReference type="ARBA" id="ARBA00022517"/>
    </source>
</evidence>
<comment type="function">
    <text evidence="1">Required for efficient biogenesis of the 60S ribosomal subunit.</text>
</comment>
<evidence type="ECO:0000256" key="3">
    <source>
        <dbReference type="ARBA" id="ARBA00006256"/>
    </source>
</evidence>
<keyword evidence="6" id="KW-0539">Nucleus</keyword>
<sequence length="188" mass="21352">MAKAKIGHKRQQQQQQQSSNTIKNKKHKSTLPESSPNITHEQDSIIQDNEENDLFANLDEEMDSDKLDDIVQQLEASSSSSSSSSSSDDDDDDDNDNESDEEAMSEDEQQSQEEEEEERIKKPTMKPKFRDHYMGQITRAFGSDLDKIRQEPTFSVSQLPILINSLESGIDIFSNLEQEIILADAIQE</sequence>
<evidence type="ECO:0000256" key="8">
    <source>
        <dbReference type="SAM" id="MobiDB-lite"/>
    </source>
</evidence>
<dbReference type="OrthoDB" id="69550at2759"/>